<gene>
    <name evidence="1" type="ORF">CLV58_109102</name>
</gene>
<dbReference type="OrthoDB" id="1299654at2"/>
<proteinExistence type="predicted"/>
<sequence>MNLKELNIGDLVQLINRQDPDLLGSNYRIGKIYRIVELGPINNVSSPWIKCENLYYIDDRFDRKRPISVYLKCFQLLDPFQLKVYEAKKIIQLQ</sequence>
<evidence type="ECO:0000313" key="2">
    <source>
        <dbReference type="Proteomes" id="UP000238375"/>
    </source>
</evidence>
<organism evidence="1 2">
    <name type="scientific">Spirosoma oryzae</name>
    <dbReference type="NCBI Taxonomy" id="1469603"/>
    <lineage>
        <taxon>Bacteria</taxon>
        <taxon>Pseudomonadati</taxon>
        <taxon>Bacteroidota</taxon>
        <taxon>Cytophagia</taxon>
        <taxon>Cytophagales</taxon>
        <taxon>Cytophagaceae</taxon>
        <taxon>Spirosoma</taxon>
    </lineage>
</organism>
<name>A0A2T0SY87_9BACT</name>
<dbReference type="AlphaFoldDB" id="A0A2T0SY87"/>
<evidence type="ECO:0000313" key="1">
    <source>
        <dbReference type="EMBL" id="PRY38375.1"/>
    </source>
</evidence>
<dbReference type="Proteomes" id="UP000238375">
    <property type="component" value="Unassembled WGS sequence"/>
</dbReference>
<reference evidence="1 2" key="1">
    <citation type="submission" date="2018-03" db="EMBL/GenBank/DDBJ databases">
        <title>Genomic Encyclopedia of Archaeal and Bacterial Type Strains, Phase II (KMG-II): from individual species to whole genera.</title>
        <authorList>
            <person name="Goeker M."/>
        </authorList>
    </citation>
    <scope>NUCLEOTIDE SEQUENCE [LARGE SCALE GENOMIC DNA]</scope>
    <source>
        <strain evidence="1 2">DSM 28354</strain>
    </source>
</reference>
<comment type="caution">
    <text evidence="1">The sequence shown here is derived from an EMBL/GenBank/DDBJ whole genome shotgun (WGS) entry which is preliminary data.</text>
</comment>
<keyword evidence="2" id="KW-1185">Reference proteome</keyword>
<dbReference type="EMBL" id="PVTE01000009">
    <property type="protein sequence ID" value="PRY38375.1"/>
    <property type="molecule type" value="Genomic_DNA"/>
</dbReference>
<dbReference type="RefSeq" id="WP_106138108.1">
    <property type="nucleotide sequence ID" value="NZ_PVTE01000009.1"/>
</dbReference>
<accession>A0A2T0SY87</accession>
<protein>
    <submittedName>
        <fullName evidence="1">Uncharacterized protein</fullName>
    </submittedName>
</protein>